<dbReference type="InterPro" id="IPR050327">
    <property type="entry name" value="Proton-linked_MCT"/>
</dbReference>
<comment type="similarity">
    <text evidence="2">Belongs to the major facilitator superfamily. Monocarboxylate porter (TC 2.A.1.13) family.</text>
</comment>
<dbReference type="PANTHER" id="PTHR11360:SF284">
    <property type="entry name" value="EG:103B4.3 PROTEIN-RELATED"/>
    <property type="match status" value="1"/>
</dbReference>
<comment type="subcellular location">
    <subcellularLocation>
        <location evidence="1">Membrane</location>
        <topology evidence="1">Multi-pass membrane protein</topology>
    </subcellularLocation>
</comment>
<keyword evidence="4" id="KW-0472">Membrane</keyword>
<dbReference type="InterPro" id="IPR036259">
    <property type="entry name" value="MFS_trans_sf"/>
</dbReference>
<organism evidence="6 7">
    <name type="scientific">Basidiobolus ranarum</name>
    <dbReference type="NCBI Taxonomy" id="34480"/>
    <lineage>
        <taxon>Eukaryota</taxon>
        <taxon>Fungi</taxon>
        <taxon>Fungi incertae sedis</taxon>
        <taxon>Zoopagomycota</taxon>
        <taxon>Entomophthoromycotina</taxon>
        <taxon>Basidiobolomycetes</taxon>
        <taxon>Basidiobolales</taxon>
        <taxon>Basidiobolaceae</taxon>
        <taxon>Basidiobolus</taxon>
    </lineage>
</organism>
<dbReference type="EMBL" id="JASJQH010008595">
    <property type="protein sequence ID" value="KAK9687807.1"/>
    <property type="molecule type" value="Genomic_DNA"/>
</dbReference>
<evidence type="ECO:0000256" key="1">
    <source>
        <dbReference type="ARBA" id="ARBA00004141"/>
    </source>
</evidence>
<feature type="transmembrane region" description="Helical" evidence="4">
    <location>
        <begin position="131"/>
        <end position="153"/>
    </location>
</feature>
<dbReference type="Proteomes" id="UP001479436">
    <property type="component" value="Unassembled WGS sequence"/>
</dbReference>
<evidence type="ECO:0000313" key="6">
    <source>
        <dbReference type="EMBL" id="KAK9687807.1"/>
    </source>
</evidence>
<name>A0ABR2VPC3_9FUNG</name>
<evidence type="ECO:0000313" key="7">
    <source>
        <dbReference type="Proteomes" id="UP001479436"/>
    </source>
</evidence>
<dbReference type="SUPFAM" id="SSF103473">
    <property type="entry name" value="MFS general substrate transporter"/>
    <property type="match status" value="1"/>
</dbReference>
<feature type="domain" description="Major facilitator superfamily (MFS) profile" evidence="5">
    <location>
        <begin position="57"/>
        <end position="235"/>
    </location>
</feature>
<dbReference type="PROSITE" id="PS50850">
    <property type="entry name" value="MFS"/>
    <property type="match status" value="1"/>
</dbReference>
<keyword evidence="4" id="KW-1133">Transmembrane helix</keyword>
<dbReference type="PANTHER" id="PTHR11360">
    <property type="entry name" value="MONOCARBOXYLATE TRANSPORTER"/>
    <property type="match status" value="1"/>
</dbReference>
<protein>
    <recommendedName>
        <fullName evidence="5">Major facilitator superfamily (MFS) profile domain-containing protein</fullName>
    </recommendedName>
</protein>
<feature type="transmembrane region" description="Helical" evidence="4">
    <location>
        <begin position="98"/>
        <end position="119"/>
    </location>
</feature>
<comment type="caution">
    <text evidence="6">The sequence shown here is derived from an EMBL/GenBank/DDBJ whole genome shotgun (WGS) entry which is preliminary data.</text>
</comment>
<dbReference type="Gene3D" id="1.20.1250.20">
    <property type="entry name" value="MFS general substrate transporter like domains"/>
    <property type="match status" value="1"/>
</dbReference>
<gene>
    <name evidence="6" type="ORF">K7432_014637</name>
</gene>
<dbReference type="InterPro" id="IPR020846">
    <property type="entry name" value="MFS_dom"/>
</dbReference>
<feature type="transmembrane region" description="Helical" evidence="4">
    <location>
        <begin position="58"/>
        <end position="78"/>
    </location>
</feature>
<evidence type="ECO:0000256" key="4">
    <source>
        <dbReference type="SAM" id="Phobius"/>
    </source>
</evidence>
<accession>A0ABR2VPC3</accession>
<evidence type="ECO:0000259" key="5">
    <source>
        <dbReference type="PROSITE" id="PS50850"/>
    </source>
</evidence>
<proteinExistence type="inferred from homology"/>
<evidence type="ECO:0000256" key="2">
    <source>
        <dbReference type="ARBA" id="ARBA00006727"/>
    </source>
</evidence>
<dbReference type="InterPro" id="IPR011701">
    <property type="entry name" value="MFS"/>
</dbReference>
<feature type="transmembrane region" description="Helical" evidence="4">
    <location>
        <begin position="185"/>
        <end position="209"/>
    </location>
</feature>
<sequence>MEQIENQTPIPLPSRSTESTKSVVTLVVDPEEQKSSNNEKVFVESDDDDEYPEGSRGWLVVAGGLLIHVVIFGIQNTFGIFQEYYTNVIFSKSSPASISLIGTLGAGILAFLTSITGNLADRFGYKTTINLGAVIIAGGLVCASFCTEVWQLILTQGVIYGVGASLCYPPAISAPPQWFFKRRGLATGIAVSGSGVGGLILSPVTQALIKSLGYRWALRKVIPQTAIWKQGPRFL</sequence>
<keyword evidence="4" id="KW-0812">Transmembrane</keyword>
<dbReference type="Pfam" id="PF07690">
    <property type="entry name" value="MFS_1"/>
    <property type="match status" value="1"/>
</dbReference>
<keyword evidence="7" id="KW-1185">Reference proteome</keyword>
<evidence type="ECO:0000256" key="3">
    <source>
        <dbReference type="SAM" id="MobiDB-lite"/>
    </source>
</evidence>
<feature type="region of interest" description="Disordered" evidence="3">
    <location>
        <begin position="1"/>
        <end position="21"/>
    </location>
</feature>
<reference evidence="6 7" key="1">
    <citation type="submission" date="2023-04" db="EMBL/GenBank/DDBJ databases">
        <title>Genome of Basidiobolus ranarum AG-B5.</title>
        <authorList>
            <person name="Stajich J.E."/>
            <person name="Carter-House D."/>
            <person name="Gryganskyi A."/>
        </authorList>
    </citation>
    <scope>NUCLEOTIDE SEQUENCE [LARGE SCALE GENOMIC DNA]</scope>
    <source>
        <strain evidence="6 7">AG-B5</strain>
    </source>
</reference>